<evidence type="ECO:0000313" key="3">
    <source>
        <dbReference type="Proteomes" id="UP000624279"/>
    </source>
</evidence>
<evidence type="ECO:0000313" key="2">
    <source>
        <dbReference type="EMBL" id="MBC3875781.1"/>
    </source>
</evidence>
<dbReference type="EMBL" id="JACOGA010000023">
    <property type="protein sequence ID" value="MBC3875781.1"/>
    <property type="molecule type" value="Genomic_DNA"/>
</dbReference>
<gene>
    <name evidence="2" type="ORF">H8K55_19490</name>
</gene>
<feature type="transmembrane region" description="Helical" evidence="1">
    <location>
        <begin position="45"/>
        <end position="68"/>
    </location>
</feature>
<sequence length="109" mass="12107">MRIFKGIGVLIFVLLANFLFWRLGGVPVLALGICLAVAGSGNRTLWFFVFTLFASLTFAIYFFGVLPIALENNIFVSVLGFGLLPLFPALLMWSAHSLRARRKLLNSKI</sequence>
<protein>
    <submittedName>
        <fullName evidence="2">Uncharacterized protein</fullName>
    </submittedName>
</protein>
<feature type="transmembrane region" description="Helical" evidence="1">
    <location>
        <begin position="6"/>
        <end position="38"/>
    </location>
</feature>
<feature type="transmembrane region" description="Helical" evidence="1">
    <location>
        <begin position="74"/>
        <end position="93"/>
    </location>
</feature>
<evidence type="ECO:0000256" key="1">
    <source>
        <dbReference type="SAM" id="Phobius"/>
    </source>
</evidence>
<accession>A0ABR6YGS0</accession>
<dbReference type="RefSeq" id="WP_186943742.1">
    <property type="nucleotide sequence ID" value="NZ_JACOGA010000023.1"/>
</dbReference>
<keyword evidence="1" id="KW-0812">Transmembrane</keyword>
<proteinExistence type="predicted"/>
<reference evidence="2 3" key="1">
    <citation type="submission" date="2020-08" db="EMBL/GenBank/DDBJ databases">
        <title>Novel species isolated from subtropical streams in China.</title>
        <authorList>
            <person name="Lu H."/>
        </authorList>
    </citation>
    <scope>NUCLEOTIDE SEQUENCE [LARGE SCALE GENOMIC DNA]</scope>
    <source>
        <strain evidence="2 3">LX15W</strain>
    </source>
</reference>
<keyword evidence="3" id="KW-1185">Reference proteome</keyword>
<dbReference type="Proteomes" id="UP000624279">
    <property type="component" value="Unassembled WGS sequence"/>
</dbReference>
<keyword evidence="1" id="KW-1133">Transmembrane helix</keyword>
<name>A0ABR6YGS0_9BURK</name>
<organism evidence="2 3">
    <name type="scientific">Undibacterium flavidum</name>
    <dbReference type="NCBI Taxonomy" id="2762297"/>
    <lineage>
        <taxon>Bacteria</taxon>
        <taxon>Pseudomonadati</taxon>
        <taxon>Pseudomonadota</taxon>
        <taxon>Betaproteobacteria</taxon>
        <taxon>Burkholderiales</taxon>
        <taxon>Oxalobacteraceae</taxon>
        <taxon>Undibacterium</taxon>
    </lineage>
</organism>
<keyword evidence="1" id="KW-0472">Membrane</keyword>
<comment type="caution">
    <text evidence="2">The sequence shown here is derived from an EMBL/GenBank/DDBJ whole genome shotgun (WGS) entry which is preliminary data.</text>
</comment>